<evidence type="ECO:0000313" key="2">
    <source>
        <dbReference type="Proteomes" id="UP000694232"/>
    </source>
</evidence>
<dbReference type="Proteomes" id="UP000694232">
    <property type="component" value="Chromosome 2"/>
</dbReference>
<name>A0A975U7U9_9VIBR</name>
<reference evidence="1" key="1">
    <citation type="submission" date="2021-06" db="EMBL/GenBank/DDBJ databases">
        <title>Vibrio nov. sp., novel gut bacterium isolated from Yellow Sea oyster.</title>
        <authorList>
            <person name="Muhammad N."/>
            <person name="Nguyen T.H."/>
            <person name="Lee Y.-J."/>
            <person name="Ko J."/>
            <person name="Kim S.-G."/>
        </authorList>
    </citation>
    <scope>NUCLEOTIDE SEQUENCE</scope>
    <source>
        <strain evidence="1">OG9-811</strain>
    </source>
</reference>
<dbReference type="KEGG" id="vos:KNV97_05540"/>
<protein>
    <submittedName>
        <fullName evidence="1">Uncharacterized protein</fullName>
    </submittedName>
</protein>
<accession>A0A975U7U9</accession>
<sequence>MKLADKGGEAMAEPGMLQVIQVQPDFDAVVIACFDDTGLDAARCITVKLGFTFCLLTSSRSVIHFLS</sequence>
<dbReference type="RefSeq" id="WP_218561733.1">
    <property type="nucleotide sequence ID" value="NZ_CP076642.1"/>
</dbReference>
<keyword evidence="2" id="KW-1185">Reference proteome</keyword>
<dbReference type="AlphaFoldDB" id="A0A975U7U9"/>
<dbReference type="EMBL" id="CP076642">
    <property type="protein sequence ID" value="QXO15866.1"/>
    <property type="molecule type" value="Genomic_DNA"/>
</dbReference>
<organism evidence="1 2">
    <name type="scientific">Vibrio ostreae</name>
    <dbReference type="NCBI Taxonomy" id="2841925"/>
    <lineage>
        <taxon>Bacteria</taxon>
        <taxon>Pseudomonadati</taxon>
        <taxon>Pseudomonadota</taxon>
        <taxon>Gammaproteobacteria</taxon>
        <taxon>Vibrionales</taxon>
        <taxon>Vibrionaceae</taxon>
        <taxon>Vibrio</taxon>
    </lineage>
</organism>
<proteinExistence type="predicted"/>
<evidence type="ECO:0000313" key="1">
    <source>
        <dbReference type="EMBL" id="QXO15866.1"/>
    </source>
</evidence>
<gene>
    <name evidence="1" type="ORF">KNV97_05540</name>
</gene>